<name>A0A6F8PWV1_9GAMM</name>
<keyword evidence="2" id="KW-0808">Transferase</keyword>
<dbReference type="EMBL" id="AP021889">
    <property type="protein sequence ID" value="BBP46601.1"/>
    <property type="molecule type" value="Genomic_DNA"/>
</dbReference>
<evidence type="ECO:0000256" key="5">
    <source>
        <dbReference type="ARBA" id="ARBA00034489"/>
    </source>
</evidence>
<dbReference type="KEGG" id="tse:THMIRHAS_19740"/>
<evidence type="ECO:0000256" key="2">
    <source>
        <dbReference type="ARBA" id="ARBA00022679"/>
    </source>
</evidence>
<dbReference type="EC" id="2.5.1.25" evidence="1"/>
<feature type="domain" description="DTW" evidence="6">
    <location>
        <begin position="1"/>
        <end position="114"/>
    </location>
</feature>
<keyword evidence="3" id="KW-0949">S-adenosyl-L-methionine</keyword>
<dbReference type="InterPro" id="IPR039262">
    <property type="entry name" value="DTWD2/TAPT"/>
</dbReference>
<comment type="similarity">
    <text evidence="5">Belongs to the TDD superfamily. DTWD2 family.</text>
</comment>
<dbReference type="PANTHER" id="PTHR21392:SF0">
    <property type="entry name" value="TRNA-URIDINE AMINOCARBOXYPROPYLTRANSFERASE 2"/>
    <property type="match status" value="1"/>
</dbReference>
<evidence type="ECO:0000256" key="1">
    <source>
        <dbReference type="ARBA" id="ARBA00012386"/>
    </source>
</evidence>
<evidence type="ECO:0000259" key="6">
    <source>
        <dbReference type="SMART" id="SM01144"/>
    </source>
</evidence>
<evidence type="ECO:0000313" key="7">
    <source>
        <dbReference type="EMBL" id="BBP46601.1"/>
    </source>
</evidence>
<organism evidence="7 8">
    <name type="scientific">Thiosulfatimonas sediminis</name>
    <dbReference type="NCBI Taxonomy" id="2675054"/>
    <lineage>
        <taxon>Bacteria</taxon>
        <taxon>Pseudomonadati</taxon>
        <taxon>Pseudomonadota</taxon>
        <taxon>Gammaproteobacteria</taxon>
        <taxon>Thiotrichales</taxon>
        <taxon>Piscirickettsiaceae</taxon>
        <taxon>Thiosulfatimonas</taxon>
    </lineage>
</organism>
<sequence>MLYPTTENDLVEVATVATLAEQPQPIQILVLDGTWRKTYKLLQLNPRLAELPRIQLAPQQASKYRIRKQKNALSLSTLEAVGQLLTQLEKAPQIAEDLERAFDCFQSAIFSYPLRP</sequence>
<dbReference type="GO" id="GO:0016432">
    <property type="term" value="F:tRNA-uridine aminocarboxypropyltransferase activity"/>
    <property type="evidence" value="ECO:0007669"/>
    <property type="project" value="UniProtKB-EC"/>
</dbReference>
<dbReference type="GO" id="GO:0008033">
    <property type="term" value="P:tRNA processing"/>
    <property type="evidence" value="ECO:0007669"/>
    <property type="project" value="UniProtKB-KW"/>
</dbReference>
<keyword evidence="4" id="KW-0819">tRNA processing</keyword>
<reference evidence="8" key="1">
    <citation type="submission" date="2019-11" db="EMBL/GenBank/DDBJ databases">
        <title>Isolation and characterization of two novel species in the genus Thiomicrorhabdus.</title>
        <authorList>
            <person name="Mochizuki J."/>
            <person name="Kojima H."/>
            <person name="Fukui M."/>
        </authorList>
    </citation>
    <scope>NUCLEOTIDE SEQUENCE [LARGE SCALE GENOMIC DNA]</scope>
    <source>
        <strain evidence="8">aks77</strain>
    </source>
</reference>
<dbReference type="Pfam" id="PF03942">
    <property type="entry name" value="DTW"/>
    <property type="match status" value="1"/>
</dbReference>
<dbReference type="Proteomes" id="UP000501726">
    <property type="component" value="Chromosome"/>
</dbReference>
<evidence type="ECO:0000256" key="4">
    <source>
        <dbReference type="ARBA" id="ARBA00022694"/>
    </source>
</evidence>
<keyword evidence="8" id="KW-1185">Reference proteome</keyword>
<dbReference type="InterPro" id="IPR005636">
    <property type="entry name" value="DTW"/>
</dbReference>
<protein>
    <recommendedName>
        <fullName evidence="1">tRNA-uridine aminocarboxypropyltransferase</fullName>
        <ecNumber evidence="1">2.5.1.25</ecNumber>
    </recommendedName>
</protein>
<dbReference type="PANTHER" id="PTHR21392">
    <property type="entry name" value="TRNA-URIDINE AMINOCARBOXYPROPYLTRANSFERASE 2"/>
    <property type="match status" value="1"/>
</dbReference>
<dbReference type="SMART" id="SM01144">
    <property type="entry name" value="DTW"/>
    <property type="match status" value="1"/>
</dbReference>
<dbReference type="AlphaFoldDB" id="A0A6F8PWV1"/>
<accession>A0A6F8PWV1</accession>
<gene>
    <name evidence="7" type="ORF">THMIRHAS_19740</name>
</gene>
<evidence type="ECO:0000256" key="3">
    <source>
        <dbReference type="ARBA" id="ARBA00022691"/>
    </source>
</evidence>
<evidence type="ECO:0000313" key="8">
    <source>
        <dbReference type="Proteomes" id="UP000501726"/>
    </source>
</evidence>
<proteinExistence type="inferred from homology"/>